<evidence type="ECO:0000313" key="3">
    <source>
        <dbReference type="Proteomes" id="UP000003711"/>
    </source>
</evidence>
<reference evidence="2 3" key="2">
    <citation type="submission" date="2009-01" db="EMBL/GenBank/DDBJ databases">
        <title>Draft genome sequence of Bacteroides cellulosilyticus (DSM 14838).</title>
        <authorList>
            <person name="Sudarsanam P."/>
            <person name="Ley R."/>
            <person name="Guruge J."/>
            <person name="Turnbaugh P.J."/>
            <person name="Mahowald M."/>
            <person name="Liep D."/>
            <person name="Gordon J."/>
        </authorList>
    </citation>
    <scope>NUCLEOTIDE SEQUENCE [LARGE SCALE GENOMIC DNA]</scope>
    <source>
        <strain evidence="2 3">DSM 14838</strain>
    </source>
</reference>
<accession>E2NIA4</accession>
<protein>
    <recommendedName>
        <fullName evidence="4">SusD-like N-terminal domain-containing protein</fullName>
    </recommendedName>
</protein>
<comment type="caution">
    <text evidence="2">The sequence shown here is derived from an EMBL/GenBank/DDBJ whole genome shotgun (WGS) entry which is preliminary data.</text>
</comment>
<dbReference type="Gene3D" id="1.50.10.10">
    <property type="match status" value="1"/>
</dbReference>
<evidence type="ECO:0008006" key="4">
    <source>
        <dbReference type="Google" id="ProtNLM"/>
    </source>
</evidence>
<evidence type="ECO:0000256" key="1">
    <source>
        <dbReference type="SAM" id="SignalP"/>
    </source>
</evidence>
<dbReference type="InterPro" id="IPR008928">
    <property type="entry name" value="6-hairpin_glycosidase_sf"/>
</dbReference>
<dbReference type="GO" id="GO:0005975">
    <property type="term" value="P:carbohydrate metabolic process"/>
    <property type="evidence" value="ECO:0007669"/>
    <property type="project" value="InterPro"/>
</dbReference>
<evidence type="ECO:0000313" key="2">
    <source>
        <dbReference type="EMBL" id="EEF88355.1"/>
    </source>
</evidence>
<organism evidence="2 3">
    <name type="scientific">Bacteroides cellulosilyticus DSM 14838</name>
    <dbReference type="NCBI Taxonomy" id="537012"/>
    <lineage>
        <taxon>Bacteria</taxon>
        <taxon>Pseudomonadati</taxon>
        <taxon>Bacteroidota</taxon>
        <taxon>Bacteroidia</taxon>
        <taxon>Bacteroidales</taxon>
        <taxon>Bacteroidaceae</taxon>
        <taxon>Bacteroides</taxon>
    </lineage>
</organism>
<gene>
    <name evidence="2" type="ORF">BACCELL_04037</name>
</gene>
<dbReference type="HOGENOM" id="CLU_2242079_0_0_10"/>
<keyword evidence="1" id="KW-0732">Signal</keyword>
<feature type="non-terminal residue" evidence="2">
    <location>
        <position position="105"/>
    </location>
</feature>
<dbReference type="Proteomes" id="UP000003711">
    <property type="component" value="Unassembled WGS sequence"/>
</dbReference>
<reference evidence="2 3" key="1">
    <citation type="submission" date="2008-12" db="EMBL/GenBank/DDBJ databases">
        <authorList>
            <person name="Fulton L."/>
            <person name="Clifton S."/>
            <person name="Fulton B."/>
            <person name="Xu J."/>
            <person name="Minx P."/>
            <person name="Pepin K.H."/>
            <person name="Johnson M."/>
            <person name="Bhonagiri V."/>
            <person name="Nash W.E."/>
            <person name="Mardis E.R."/>
            <person name="Wilson R.K."/>
        </authorList>
    </citation>
    <scope>NUCLEOTIDE SEQUENCE [LARGE SCALE GENOMIC DNA]</scope>
    <source>
        <strain evidence="2 3">DSM 14838</strain>
    </source>
</reference>
<dbReference type="SUPFAM" id="SSF48208">
    <property type="entry name" value="Six-hairpin glycosidases"/>
    <property type="match status" value="1"/>
</dbReference>
<sequence length="105" mass="11833">MKHKTILLLASLFVVGIACKQFDREFSVNTNIDYCEAQALRTLAIVPSGSEGGIPNSIDGDDVNWHFTSPGSWTSGFWPGILWYLYENTKDNMWKVAAENYTQKI</sequence>
<name>E2NIA4_9BACE</name>
<proteinExistence type="predicted"/>
<dbReference type="PROSITE" id="PS51257">
    <property type="entry name" value="PROKAR_LIPOPROTEIN"/>
    <property type="match status" value="1"/>
</dbReference>
<dbReference type="InterPro" id="IPR012341">
    <property type="entry name" value="6hp_glycosidase-like_sf"/>
</dbReference>
<dbReference type="EMBL" id="ACCH01000301">
    <property type="protein sequence ID" value="EEF88355.1"/>
    <property type="molecule type" value="Genomic_DNA"/>
</dbReference>
<feature type="signal peptide" evidence="1">
    <location>
        <begin position="1"/>
        <end position="20"/>
    </location>
</feature>
<dbReference type="AlphaFoldDB" id="E2NIA4"/>
<feature type="chain" id="PRO_5003161247" description="SusD-like N-terminal domain-containing protein" evidence="1">
    <location>
        <begin position="21"/>
        <end position="105"/>
    </location>
</feature>